<dbReference type="CDD" id="cd03703">
    <property type="entry name" value="aeIF5B_II"/>
    <property type="match status" value="1"/>
</dbReference>
<evidence type="ECO:0000256" key="1">
    <source>
        <dbReference type="ARBA" id="ARBA00004496"/>
    </source>
</evidence>
<evidence type="ECO:0000256" key="10">
    <source>
        <dbReference type="ARBA" id="ARBA00022917"/>
    </source>
</evidence>
<keyword evidence="8" id="KW-0547">Nucleotide-binding</keyword>
<feature type="region of interest" description="Disordered" evidence="13">
    <location>
        <begin position="214"/>
        <end position="460"/>
    </location>
</feature>
<dbReference type="GO" id="GO:0005525">
    <property type="term" value="F:GTP binding"/>
    <property type="evidence" value="ECO:0007669"/>
    <property type="project" value="UniProtKB-KW"/>
</dbReference>
<dbReference type="InterPro" id="IPR015760">
    <property type="entry name" value="TIF_IF2"/>
</dbReference>
<dbReference type="InterPro" id="IPR023115">
    <property type="entry name" value="TIF_IF2_dom3"/>
</dbReference>
<feature type="compositionally biased region" description="Basic and acidic residues" evidence="13">
    <location>
        <begin position="284"/>
        <end position="298"/>
    </location>
</feature>
<feature type="compositionally biased region" description="Basic residues" evidence="13">
    <location>
        <begin position="355"/>
        <end position="367"/>
    </location>
</feature>
<evidence type="ECO:0000256" key="3">
    <source>
        <dbReference type="ARBA" id="ARBA00011986"/>
    </source>
</evidence>
<evidence type="ECO:0000256" key="5">
    <source>
        <dbReference type="ARBA" id="ARBA00022490"/>
    </source>
</evidence>
<name>A0A8T0FVB4_ARGBR</name>
<dbReference type="FunFam" id="3.40.50.300:FF:000112">
    <property type="entry name" value="Eukaryotic translation initiation factor 5B"/>
    <property type="match status" value="1"/>
</dbReference>
<protein>
    <recommendedName>
        <fullName evidence="4">Eukaryotic translation initiation factor 5B</fullName>
        <ecNumber evidence="3">3.6.5.3</ecNumber>
    </recommendedName>
    <alternativeName>
        <fullName evidence="12">Translation initiation factor IF-2</fullName>
    </alternativeName>
</protein>
<dbReference type="InterPro" id="IPR027417">
    <property type="entry name" value="P-loop_NTPase"/>
</dbReference>
<feature type="domain" description="Tr-type G" evidence="14">
    <location>
        <begin position="547"/>
        <end position="769"/>
    </location>
</feature>
<dbReference type="Gene3D" id="3.40.50.300">
    <property type="entry name" value="P-loop containing nucleotide triphosphate hydrolases"/>
    <property type="match status" value="1"/>
</dbReference>
<feature type="compositionally biased region" description="Basic and acidic residues" evidence="13">
    <location>
        <begin position="231"/>
        <end position="241"/>
    </location>
</feature>
<feature type="compositionally biased region" description="Basic and acidic residues" evidence="13">
    <location>
        <begin position="415"/>
        <end position="425"/>
    </location>
</feature>
<evidence type="ECO:0000256" key="2">
    <source>
        <dbReference type="ARBA" id="ARBA00007733"/>
    </source>
</evidence>
<evidence type="ECO:0000256" key="6">
    <source>
        <dbReference type="ARBA" id="ARBA00022540"/>
    </source>
</evidence>
<dbReference type="GO" id="GO:0005739">
    <property type="term" value="C:mitochondrion"/>
    <property type="evidence" value="ECO:0007669"/>
    <property type="project" value="TreeGrafter"/>
</dbReference>
<comment type="caution">
    <text evidence="15">The sequence shown here is derived from an EMBL/GenBank/DDBJ whole genome shotgun (WGS) entry which is preliminary data.</text>
</comment>
<dbReference type="InterPro" id="IPR036925">
    <property type="entry name" value="TIF_IF2_dom3_sf"/>
</dbReference>
<gene>
    <name evidence="15" type="ORF">HNY73_004972</name>
</gene>
<sequence>MGKNRKVKQVVNQTNVESEDHATTDPNAPVEFLTSDDFQVVQKKRHHSKKSPDDHEERDFVPRSRTSSSRFTDAKDAIGCHSGFWGVKSQEYASEDNCRTDDIAKNFTSCKENEHGGGDYLPEICNGLQQLCMNGGAVEKGRETNDENSESVFNFEWPHPEDSFKTAEKETNSCDLNQNVLSKENEFSETLKCEEKDLSLSLKIDEIASVDANAPENSSLGNEDVNASEISRVECHTEKNSIKKKKEKKARDKQKSDSTSMSQKAAKVLTNSSSSDFSEVHAASNDEHELKEKDSEKKDRKRPSKKQLAAIHDALMKAKEEEERRKQEDEIQRKLAEEAEKQALERQRLEQEKKEKKKLKEKQKRERLKAEGRLLSKSQKQSRARLAATLEAFRQQGVDVPQLGEKRPGGLSMDKTNRKRLDSSRSDSGIVSKSERHKSESLSSQESGKESLSDLPSSFDSKESWDINDFRATEGMTTESDAGHFSCSEESDAIDEDHHAAMHALLKSKDISATGFKDSFEKSNLVKPKSDTHIISTSEEKENSVKLRSPVICVLGHVDTGKTKILDFIRKTHVQDSEAGGITQQIGATMIPQDALKEKCKMVKNFASFQLKVPGLLVIDTPGHESFRNLRSRGTSVCDMAILVVDIMHGLEPQTLESINLLKNSKIPFVVALNKIDRIYGWKSGKDEDIENVINKQNITTLLEFKKRCQDTVLQFAQQCLNAALFYENPDPRTFVSMIPTSAITGDGMGNLLSLITQLTQSFMRKRLTFSQELQATVLEVKAISGLGTTIDVILVNGHLQEGDTIVLVGHEGPIVTQIRSLLMPRPLKELRVKNPYLEYKTVEGAQGVKLIGKDLDKTIAGMPLFVAKNQSEIEHLKSEVAELLNQTVNNIKTSERGVYVLASTLGSLEALLDYLASASIPYVGVKVGPVVKRDVMKASIMLEHDKLYATILAFDVKIDRDAQELADSLGVKIFSANIIYHLFDMFVKYREEFDKKRDEARHQAVFPCILKVLSGDAGESDCPLILDVLVEAGSLRQYTPLCVSTKSNLELGSVSVIEIDGDYVACAKEGQQARITVEAKDGDLPKVYGTHFDNEDYLISRVTRQSIEVCKEYYRDELDETDWHLMSELKKMLHLHA</sequence>
<feature type="compositionally biased region" description="Basic and acidic residues" evidence="13">
    <location>
        <begin position="50"/>
        <end position="62"/>
    </location>
</feature>
<dbReference type="Proteomes" id="UP000807504">
    <property type="component" value="Unassembled WGS sequence"/>
</dbReference>
<keyword evidence="7" id="KW-0479">Metal-binding</keyword>
<dbReference type="Pfam" id="PF11987">
    <property type="entry name" value="IF-2"/>
    <property type="match status" value="1"/>
</dbReference>
<dbReference type="CDD" id="cd01887">
    <property type="entry name" value="IF2_eIF5B"/>
    <property type="match status" value="1"/>
</dbReference>
<dbReference type="FunFam" id="3.40.50.10050:FF:000002">
    <property type="entry name" value="Eukaryotic translation initiation factor 5B"/>
    <property type="match status" value="1"/>
</dbReference>
<reference evidence="15" key="2">
    <citation type="submission" date="2020-06" db="EMBL/GenBank/DDBJ databases">
        <authorList>
            <person name="Sheffer M."/>
        </authorList>
    </citation>
    <scope>NUCLEOTIDE SEQUENCE</scope>
</reference>
<organism evidence="15 16">
    <name type="scientific">Argiope bruennichi</name>
    <name type="common">Wasp spider</name>
    <name type="synonym">Aranea bruennichi</name>
    <dbReference type="NCBI Taxonomy" id="94029"/>
    <lineage>
        <taxon>Eukaryota</taxon>
        <taxon>Metazoa</taxon>
        <taxon>Ecdysozoa</taxon>
        <taxon>Arthropoda</taxon>
        <taxon>Chelicerata</taxon>
        <taxon>Arachnida</taxon>
        <taxon>Araneae</taxon>
        <taxon>Araneomorphae</taxon>
        <taxon>Entelegynae</taxon>
        <taxon>Araneoidea</taxon>
        <taxon>Araneidae</taxon>
        <taxon>Argiope</taxon>
    </lineage>
</organism>
<dbReference type="InterPro" id="IPR005225">
    <property type="entry name" value="Small_GTP-bd"/>
</dbReference>
<evidence type="ECO:0000256" key="11">
    <source>
        <dbReference type="ARBA" id="ARBA00023134"/>
    </source>
</evidence>
<proteinExistence type="inferred from homology"/>
<dbReference type="Pfam" id="PF00009">
    <property type="entry name" value="GTP_EFTU"/>
    <property type="match status" value="1"/>
</dbReference>
<dbReference type="NCBIfam" id="NF003078">
    <property type="entry name" value="PRK04004.1"/>
    <property type="match status" value="1"/>
</dbReference>
<evidence type="ECO:0000256" key="7">
    <source>
        <dbReference type="ARBA" id="ARBA00022723"/>
    </source>
</evidence>
<dbReference type="GO" id="GO:0003924">
    <property type="term" value="F:GTPase activity"/>
    <property type="evidence" value="ECO:0007669"/>
    <property type="project" value="InterPro"/>
</dbReference>
<dbReference type="SUPFAM" id="SSF52156">
    <property type="entry name" value="Initiation factor IF2/eIF5b, domain 3"/>
    <property type="match status" value="1"/>
</dbReference>
<dbReference type="PANTHER" id="PTHR43381">
    <property type="entry name" value="TRANSLATION INITIATION FACTOR IF-2-RELATED"/>
    <property type="match status" value="1"/>
</dbReference>
<comment type="subcellular location">
    <subcellularLocation>
        <location evidence="1">Cytoplasm</location>
    </subcellularLocation>
</comment>
<dbReference type="Gene3D" id="2.40.30.10">
    <property type="entry name" value="Translation factors"/>
    <property type="match status" value="2"/>
</dbReference>
<keyword evidence="11" id="KW-0342">GTP-binding</keyword>
<dbReference type="EMBL" id="JABXBU010000003">
    <property type="protein sequence ID" value="KAF8793500.1"/>
    <property type="molecule type" value="Genomic_DNA"/>
</dbReference>
<dbReference type="FunFam" id="2.40.30.10:FF:000013">
    <property type="entry name" value="eukaryotic translation initiation factor 5B"/>
    <property type="match status" value="1"/>
</dbReference>
<dbReference type="NCBIfam" id="TIGR00231">
    <property type="entry name" value="small_GTP"/>
    <property type="match status" value="1"/>
</dbReference>
<comment type="similarity">
    <text evidence="2">Belongs to the TRAFAC class translation factor GTPase superfamily. Classic translation factor GTPase family. IF-2 subfamily.</text>
</comment>
<accession>A0A8T0FVB4</accession>
<feature type="compositionally biased region" description="Basic and acidic residues" evidence="13">
    <location>
        <begin position="314"/>
        <end position="354"/>
    </location>
</feature>
<dbReference type="Gene3D" id="3.40.50.10050">
    <property type="entry name" value="Translation initiation factor IF- 2, domain 3"/>
    <property type="match status" value="1"/>
</dbReference>
<keyword evidence="16" id="KW-1185">Reference proteome</keyword>
<feature type="compositionally biased region" description="Polar residues" evidence="13">
    <location>
        <begin position="257"/>
        <end position="277"/>
    </location>
</feature>
<evidence type="ECO:0000256" key="9">
    <source>
        <dbReference type="ARBA" id="ARBA00022801"/>
    </source>
</evidence>
<evidence type="ECO:0000256" key="13">
    <source>
        <dbReference type="SAM" id="MobiDB-lite"/>
    </source>
</evidence>
<dbReference type="PRINTS" id="PR00315">
    <property type="entry name" value="ELONGATNFCT"/>
</dbReference>
<dbReference type="InterPro" id="IPR009000">
    <property type="entry name" value="Transl_B-barrel_sf"/>
</dbReference>
<dbReference type="GO" id="GO:0003743">
    <property type="term" value="F:translation initiation factor activity"/>
    <property type="evidence" value="ECO:0007669"/>
    <property type="project" value="UniProtKB-KW"/>
</dbReference>
<evidence type="ECO:0000259" key="14">
    <source>
        <dbReference type="PROSITE" id="PS51722"/>
    </source>
</evidence>
<evidence type="ECO:0000256" key="8">
    <source>
        <dbReference type="ARBA" id="ARBA00022741"/>
    </source>
</evidence>
<dbReference type="EC" id="3.6.5.3" evidence="3"/>
<reference evidence="15" key="1">
    <citation type="journal article" date="2020" name="bioRxiv">
        <title>Chromosome-level reference genome of the European wasp spider Argiope bruennichi: a resource for studies on range expansion and evolutionary adaptation.</title>
        <authorList>
            <person name="Sheffer M.M."/>
            <person name="Hoppe A."/>
            <person name="Krehenwinkel H."/>
            <person name="Uhl G."/>
            <person name="Kuss A.W."/>
            <person name="Jensen L."/>
            <person name="Jensen C."/>
            <person name="Gillespie R.G."/>
            <person name="Hoff K.J."/>
            <person name="Prost S."/>
        </authorList>
    </citation>
    <scope>NUCLEOTIDE SEQUENCE</scope>
</reference>
<dbReference type="PROSITE" id="PS51722">
    <property type="entry name" value="G_TR_2"/>
    <property type="match status" value="1"/>
</dbReference>
<keyword evidence="5" id="KW-0963">Cytoplasm</keyword>
<dbReference type="SUPFAM" id="SSF52540">
    <property type="entry name" value="P-loop containing nucleoside triphosphate hydrolases"/>
    <property type="match status" value="1"/>
</dbReference>
<dbReference type="GO" id="GO:0046872">
    <property type="term" value="F:metal ion binding"/>
    <property type="evidence" value="ECO:0007669"/>
    <property type="project" value="UniProtKB-KW"/>
</dbReference>
<dbReference type="InterPro" id="IPR000795">
    <property type="entry name" value="T_Tr_GTP-bd_dom"/>
</dbReference>
<dbReference type="SUPFAM" id="SSF50447">
    <property type="entry name" value="Translation proteins"/>
    <property type="match status" value="1"/>
</dbReference>
<keyword evidence="10" id="KW-0648">Protein biosynthesis</keyword>
<dbReference type="PANTHER" id="PTHR43381:SF4">
    <property type="entry name" value="EUKARYOTIC TRANSLATION INITIATION FACTOR 5B"/>
    <property type="match status" value="1"/>
</dbReference>
<keyword evidence="6 15" id="KW-0396">Initiation factor</keyword>
<evidence type="ECO:0000313" key="16">
    <source>
        <dbReference type="Proteomes" id="UP000807504"/>
    </source>
</evidence>
<keyword evidence="9" id="KW-0378">Hydrolase</keyword>
<evidence type="ECO:0000256" key="4">
    <source>
        <dbReference type="ARBA" id="ARBA00013824"/>
    </source>
</evidence>
<feature type="region of interest" description="Disordered" evidence="13">
    <location>
        <begin position="1"/>
        <end position="72"/>
    </location>
</feature>
<evidence type="ECO:0000313" key="15">
    <source>
        <dbReference type="EMBL" id="KAF8793500.1"/>
    </source>
</evidence>
<evidence type="ECO:0000256" key="12">
    <source>
        <dbReference type="ARBA" id="ARBA00032478"/>
    </source>
</evidence>
<dbReference type="AlphaFoldDB" id="A0A8T0FVB4"/>